<organism evidence="1 2">
    <name type="scientific">Allorhizobium ampelinum (strain ATCC BAA-846 / DSM 112012 / S4)</name>
    <name type="common">Agrobacterium vitis (strain S4)</name>
    <dbReference type="NCBI Taxonomy" id="311402"/>
    <lineage>
        <taxon>Bacteria</taxon>
        <taxon>Pseudomonadati</taxon>
        <taxon>Pseudomonadota</taxon>
        <taxon>Alphaproteobacteria</taxon>
        <taxon>Hyphomicrobiales</taxon>
        <taxon>Rhizobiaceae</taxon>
        <taxon>Rhizobium/Agrobacterium group</taxon>
        <taxon>Allorhizobium</taxon>
        <taxon>Allorhizobium ampelinum</taxon>
    </lineage>
</organism>
<sequence length="83" mass="9646">MTLRDIMIVFKACRDRRLFEHDQRAWLAHTTAFLTAYAPQKSREFPKLKIIESKKSEAPPAAATKNDWRAMLDKARAWVKGKS</sequence>
<protein>
    <submittedName>
        <fullName evidence="1">Uncharacterized protein</fullName>
    </submittedName>
</protein>
<dbReference type="Proteomes" id="UP000001596">
    <property type="component" value="Chromosome 2"/>
</dbReference>
<dbReference type="RefSeq" id="WP_012654421.1">
    <property type="nucleotide sequence ID" value="NC_011988.1"/>
</dbReference>
<dbReference type="KEGG" id="avi:Avi_6195"/>
<keyword evidence="2" id="KW-1185">Reference proteome</keyword>
<dbReference type="EMBL" id="CP000634">
    <property type="protein sequence ID" value="ACM39179.1"/>
    <property type="molecule type" value="Genomic_DNA"/>
</dbReference>
<reference evidence="1 2" key="1">
    <citation type="journal article" date="2009" name="J. Bacteriol.">
        <title>Genome sequences of three Agrobacterium biovars help elucidate the evolution of multichromosome genomes in bacteria.</title>
        <authorList>
            <person name="Slater S.C."/>
            <person name="Goldman B.S."/>
            <person name="Goodner B."/>
            <person name="Setubal J.C."/>
            <person name="Farrand S.K."/>
            <person name="Nester E.W."/>
            <person name="Burr T.J."/>
            <person name="Banta L."/>
            <person name="Dickerman A.W."/>
            <person name="Paulsen I."/>
            <person name="Otten L."/>
            <person name="Suen G."/>
            <person name="Welch R."/>
            <person name="Almeida N.F."/>
            <person name="Arnold F."/>
            <person name="Burton O.T."/>
            <person name="Du Z."/>
            <person name="Ewing A."/>
            <person name="Godsy E."/>
            <person name="Heisel S."/>
            <person name="Houmiel K.L."/>
            <person name="Jhaveri J."/>
            <person name="Lu J."/>
            <person name="Miller N.M."/>
            <person name="Norton S."/>
            <person name="Chen Q."/>
            <person name="Phoolcharoen W."/>
            <person name="Ohlin V."/>
            <person name="Ondrusek D."/>
            <person name="Pride N."/>
            <person name="Stricklin S.L."/>
            <person name="Sun J."/>
            <person name="Wheeler C."/>
            <person name="Wilson L."/>
            <person name="Zhu H."/>
            <person name="Wood D.W."/>
        </authorList>
    </citation>
    <scope>NUCLEOTIDE SEQUENCE [LARGE SCALE GENOMIC DNA]</scope>
    <source>
        <strain evidence="2">S4 / ATCC BAA-846</strain>
    </source>
</reference>
<evidence type="ECO:0000313" key="1">
    <source>
        <dbReference type="EMBL" id="ACM39179.1"/>
    </source>
</evidence>
<name>B9K2T1_ALLAM</name>
<gene>
    <name evidence="1" type="ordered locus">Avi_6195</name>
</gene>
<dbReference type="eggNOG" id="ENOG5030TQG">
    <property type="taxonomic scope" value="Bacteria"/>
</dbReference>
<evidence type="ECO:0000313" key="2">
    <source>
        <dbReference type="Proteomes" id="UP000001596"/>
    </source>
</evidence>
<dbReference type="HOGENOM" id="CLU_2535150_0_0_5"/>
<dbReference type="AlphaFoldDB" id="B9K2T1"/>
<proteinExistence type="predicted"/>
<accession>B9K2T1</accession>
<dbReference type="STRING" id="311402.Avi_6195"/>